<comment type="caution">
    <text evidence="1">The sequence shown here is derived from an EMBL/GenBank/DDBJ whole genome shotgun (WGS) entry which is preliminary data.</text>
</comment>
<dbReference type="Proteomes" id="UP001575181">
    <property type="component" value="Unassembled WGS sequence"/>
</dbReference>
<dbReference type="RefSeq" id="WP_373657363.1">
    <property type="nucleotide sequence ID" value="NZ_JBGUAW010000018.1"/>
</dbReference>
<keyword evidence="2" id="KW-1185">Reference proteome</keyword>
<protein>
    <submittedName>
        <fullName evidence="1">Uncharacterized protein</fullName>
    </submittedName>
</protein>
<reference evidence="1 2" key="1">
    <citation type="submission" date="2024-08" db="EMBL/GenBank/DDBJ databases">
        <title>Whole-genome sequencing of halo(alkali)philic microorganisms from hypersaline lakes.</title>
        <authorList>
            <person name="Sorokin D.Y."/>
            <person name="Merkel A.Y."/>
            <person name="Messina E."/>
            <person name="Yakimov M."/>
        </authorList>
    </citation>
    <scope>NUCLEOTIDE SEQUENCE [LARGE SCALE GENOMIC DNA]</scope>
    <source>
        <strain evidence="1 2">Cl-TMA</strain>
    </source>
</reference>
<sequence>MFGSKRKRYNADVRELLPRFGFDIDDAGMMKTLDSLDIAWKHGYNKYEASLFIAWLVFAGMLQGGETRFLEIYKNIKDIQNDWVAKGAVRSDLSGQFERKIKDKLGSLMEGEGLE</sequence>
<accession>A0ABV4TZP9</accession>
<evidence type="ECO:0000313" key="1">
    <source>
        <dbReference type="EMBL" id="MFA9462574.1"/>
    </source>
</evidence>
<name>A0ABV4TZP9_9GAMM</name>
<proteinExistence type="predicted"/>
<dbReference type="EMBL" id="JBGUAW010000018">
    <property type="protein sequence ID" value="MFA9462574.1"/>
    <property type="molecule type" value="Genomic_DNA"/>
</dbReference>
<evidence type="ECO:0000313" key="2">
    <source>
        <dbReference type="Proteomes" id="UP001575181"/>
    </source>
</evidence>
<organism evidence="1 2">
    <name type="scientific">Thiohalorhabdus methylotrophus</name>
    <dbReference type="NCBI Taxonomy" id="3242694"/>
    <lineage>
        <taxon>Bacteria</taxon>
        <taxon>Pseudomonadati</taxon>
        <taxon>Pseudomonadota</taxon>
        <taxon>Gammaproteobacteria</taxon>
        <taxon>Thiohalorhabdales</taxon>
        <taxon>Thiohalorhabdaceae</taxon>
        <taxon>Thiohalorhabdus</taxon>
    </lineage>
</organism>
<gene>
    <name evidence="1" type="ORF">ACERLL_17355</name>
</gene>